<evidence type="ECO:0000313" key="3">
    <source>
        <dbReference type="Proteomes" id="UP000183567"/>
    </source>
</evidence>
<feature type="non-terminal residue" evidence="2">
    <location>
        <position position="346"/>
    </location>
</feature>
<comment type="caution">
    <text evidence="2">The sequence shown here is derived from an EMBL/GenBank/DDBJ whole genome shotgun (WGS) entry which is preliminary data.</text>
</comment>
<feature type="region of interest" description="Disordered" evidence="1">
    <location>
        <begin position="232"/>
        <end position="291"/>
    </location>
</feature>
<evidence type="ECO:0000256" key="1">
    <source>
        <dbReference type="SAM" id="MobiDB-lite"/>
    </source>
</evidence>
<dbReference type="EMBL" id="LVVM01002127">
    <property type="protein sequence ID" value="OJA17284.1"/>
    <property type="molecule type" value="Genomic_DNA"/>
</dbReference>
<dbReference type="AlphaFoldDB" id="A0A1J8R045"/>
<feature type="region of interest" description="Disordered" evidence="1">
    <location>
        <begin position="115"/>
        <end position="144"/>
    </location>
</feature>
<reference evidence="2 3" key="1">
    <citation type="submission" date="2016-03" db="EMBL/GenBank/DDBJ databases">
        <title>Comparative genomics of the ectomycorrhizal sister species Rhizopogon vinicolor and Rhizopogon vesiculosus (Basidiomycota: Boletales) reveals a divergence of the mating type B locus.</title>
        <authorList>
            <person name="Mujic A.B."/>
            <person name="Kuo A."/>
            <person name="Tritt A."/>
            <person name="Lipzen A."/>
            <person name="Chen C."/>
            <person name="Johnson J."/>
            <person name="Sharma A."/>
            <person name="Barry K."/>
            <person name="Grigoriev I.V."/>
            <person name="Spatafora J.W."/>
        </authorList>
    </citation>
    <scope>NUCLEOTIDE SEQUENCE [LARGE SCALE GENOMIC DNA]</scope>
    <source>
        <strain evidence="2 3">AM-OR11-056</strain>
    </source>
</reference>
<dbReference type="Proteomes" id="UP000183567">
    <property type="component" value="Unassembled WGS sequence"/>
</dbReference>
<organism evidence="2 3">
    <name type="scientific">Rhizopogon vesiculosus</name>
    <dbReference type="NCBI Taxonomy" id="180088"/>
    <lineage>
        <taxon>Eukaryota</taxon>
        <taxon>Fungi</taxon>
        <taxon>Dikarya</taxon>
        <taxon>Basidiomycota</taxon>
        <taxon>Agaricomycotina</taxon>
        <taxon>Agaricomycetes</taxon>
        <taxon>Agaricomycetidae</taxon>
        <taxon>Boletales</taxon>
        <taxon>Suillineae</taxon>
        <taxon>Rhizopogonaceae</taxon>
        <taxon>Rhizopogon</taxon>
    </lineage>
</organism>
<gene>
    <name evidence="2" type="ORF">AZE42_12096</name>
</gene>
<name>A0A1J8R045_9AGAM</name>
<sequence>MACTLWAESLHDHRNILYGIFPERSFVMMWSSPLPDDDSGMWSCRIDDTFPYVECFRELLSCWEDAPACLSAPLDMRTFDATIYFEQAAFCPAPPSSIVLFTYLQVSFNDITLLQPQEPSPVPEGSVDDENREQSPTKDSGTLADDMTVVDSASEVPTIKHSDGHLLTNLCLDEMIRDGDLHVILDDDDEVAEINAILDDEEVLPVDCPCRKQSLHKGLDNALDELSLEDSDYNDAEGTKSGSDNDIAKPPAKLNHDEDSMLPAPPPTHVDKGKCRAPCAPPDDEEIDDDGHVIDDEQDLDIGKVPGRLPQEATRRALALSEKTEQEAKKIAKEYGKDVQMILIAA</sequence>
<dbReference type="OrthoDB" id="2691626at2759"/>
<proteinExistence type="predicted"/>
<protein>
    <submittedName>
        <fullName evidence="2">Uncharacterized protein</fullName>
    </submittedName>
</protein>
<accession>A0A1J8R045</accession>
<keyword evidence="3" id="KW-1185">Reference proteome</keyword>
<evidence type="ECO:0000313" key="2">
    <source>
        <dbReference type="EMBL" id="OJA17284.1"/>
    </source>
</evidence>